<reference evidence="2" key="2">
    <citation type="journal article" date="2023" name="Int. J. Mol. Sci.">
        <title>De Novo Assembly and Annotation of 11 Diverse Shrub Willow (Salix) Genomes Reveals Novel Gene Organization in Sex-Linked Regions.</title>
        <authorList>
            <person name="Hyden B."/>
            <person name="Feng K."/>
            <person name="Yates T.B."/>
            <person name="Jawdy S."/>
            <person name="Cereghino C."/>
            <person name="Smart L.B."/>
            <person name="Muchero W."/>
        </authorList>
    </citation>
    <scope>NUCLEOTIDE SEQUENCE</scope>
    <source>
        <tissue evidence="2">Shoot tip</tissue>
    </source>
</reference>
<dbReference type="SUPFAM" id="SSF56112">
    <property type="entry name" value="Protein kinase-like (PK-like)"/>
    <property type="match status" value="1"/>
</dbReference>
<dbReference type="Proteomes" id="UP001141253">
    <property type="component" value="Chromosome 18"/>
</dbReference>
<dbReference type="InterPro" id="IPR001245">
    <property type="entry name" value="Ser-Thr/Tyr_kinase_cat_dom"/>
</dbReference>
<dbReference type="PANTHER" id="PTHR47209">
    <property type="entry name" value="OS06G0639500 PROTEIN"/>
    <property type="match status" value="1"/>
</dbReference>
<evidence type="ECO:0000313" key="3">
    <source>
        <dbReference type="Proteomes" id="UP001141253"/>
    </source>
</evidence>
<comment type="caution">
    <text evidence="2">The sequence shown here is derived from an EMBL/GenBank/DDBJ whole genome shotgun (WGS) entry which is preliminary data.</text>
</comment>
<dbReference type="Pfam" id="PF07714">
    <property type="entry name" value="PK_Tyr_Ser-Thr"/>
    <property type="match status" value="1"/>
</dbReference>
<sequence>MANKVVPAQPVSPFEFELYEDPDHLRTVMASSNQSTHRIDPAKMKLRHRIGRGPFGDVWLATHHQSTEDYEEYHEVAVKMLPPLKEEHMRLVLDKFDGLFSKCQGVESVCFLHGISVMNGKICIVMKFYEGSIGDKMALLKGGKLSLPDVLRYGIELAQGIAELHAKEILVLNLKPCSFLLNENDQAILGDIAFVEMLTGVLPWCGKSIEEIYGSVVSKQEKPHIPEGLPPPVENILLGCFEYDLRSRPLMTDILRVFKSSQNAVFVDGGWTGFSGKTIPKKTSGAGYTEWFLSKDHLQVGDMVQSRRPPNSCRPENMNVPEGTVVGLERNPDRDGFVLVSVHGIHDPLRLPVSTLEKVSFGLAAGDWVHLKEENNNHSPVGILHSINRDGSVAVGFIGVETLWKGKSSELQMVESYFVGQFVRLKTNVLSPRFEWPRKTGGAWATGKIWWILPNGCLIVKFPGRFTIEQK</sequence>
<dbReference type="PROSITE" id="PS50011">
    <property type="entry name" value="PROTEIN_KINASE_DOM"/>
    <property type="match status" value="1"/>
</dbReference>
<gene>
    <name evidence="2" type="ORF">OIU77_005292</name>
</gene>
<evidence type="ECO:0000313" key="2">
    <source>
        <dbReference type="EMBL" id="KAJ6354657.1"/>
    </source>
</evidence>
<keyword evidence="3" id="KW-1185">Reference proteome</keyword>
<feature type="domain" description="Protein kinase" evidence="1">
    <location>
        <begin position="44"/>
        <end position="349"/>
    </location>
</feature>
<dbReference type="InterPro" id="IPR000719">
    <property type="entry name" value="Prot_kinase_dom"/>
</dbReference>
<reference evidence="2" key="1">
    <citation type="submission" date="2022-10" db="EMBL/GenBank/DDBJ databases">
        <authorList>
            <person name="Hyden B.L."/>
            <person name="Feng K."/>
            <person name="Yates T."/>
            <person name="Jawdy S."/>
            <person name="Smart L.B."/>
            <person name="Muchero W."/>
        </authorList>
    </citation>
    <scope>NUCLEOTIDE SEQUENCE</scope>
    <source>
        <tissue evidence="2">Shoot tip</tissue>
    </source>
</reference>
<name>A0ABQ9AQW8_9ROSI</name>
<accession>A0ABQ9AQW8</accession>
<proteinExistence type="predicted"/>
<dbReference type="Gene3D" id="1.10.510.10">
    <property type="entry name" value="Transferase(Phosphotransferase) domain 1"/>
    <property type="match status" value="2"/>
</dbReference>
<evidence type="ECO:0000259" key="1">
    <source>
        <dbReference type="PROSITE" id="PS50011"/>
    </source>
</evidence>
<dbReference type="PANTHER" id="PTHR47209:SF1">
    <property type="entry name" value="OS06G0639500 PROTEIN"/>
    <property type="match status" value="1"/>
</dbReference>
<dbReference type="InterPro" id="IPR011009">
    <property type="entry name" value="Kinase-like_dom_sf"/>
</dbReference>
<organism evidence="2 3">
    <name type="scientific">Salix suchowensis</name>
    <dbReference type="NCBI Taxonomy" id="1278906"/>
    <lineage>
        <taxon>Eukaryota</taxon>
        <taxon>Viridiplantae</taxon>
        <taxon>Streptophyta</taxon>
        <taxon>Embryophyta</taxon>
        <taxon>Tracheophyta</taxon>
        <taxon>Spermatophyta</taxon>
        <taxon>Magnoliopsida</taxon>
        <taxon>eudicotyledons</taxon>
        <taxon>Gunneridae</taxon>
        <taxon>Pentapetalae</taxon>
        <taxon>rosids</taxon>
        <taxon>fabids</taxon>
        <taxon>Malpighiales</taxon>
        <taxon>Salicaceae</taxon>
        <taxon>Saliceae</taxon>
        <taxon>Salix</taxon>
    </lineage>
</organism>
<dbReference type="EMBL" id="JAPFFI010000017">
    <property type="protein sequence ID" value="KAJ6354657.1"/>
    <property type="molecule type" value="Genomic_DNA"/>
</dbReference>
<dbReference type="InterPro" id="IPR053293">
    <property type="entry name" value="OCM_Kinase"/>
</dbReference>
<protein>
    <recommendedName>
        <fullName evidence="1">Protein kinase domain-containing protein</fullName>
    </recommendedName>
</protein>